<evidence type="ECO:0000313" key="2">
    <source>
        <dbReference type="EMBL" id="CAF1100182.1"/>
    </source>
</evidence>
<feature type="region of interest" description="Disordered" evidence="1">
    <location>
        <begin position="525"/>
        <end position="550"/>
    </location>
</feature>
<accession>A0A814P3W5</accession>
<evidence type="ECO:0000256" key="1">
    <source>
        <dbReference type="SAM" id="MobiDB-lite"/>
    </source>
</evidence>
<feature type="compositionally biased region" description="Polar residues" evidence="1">
    <location>
        <begin position="541"/>
        <end position="550"/>
    </location>
</feature>
<reference evidence="2" key="1">
    <citation type="submission" date="2021-02" db="EMBL/GenBank/DDBJ databases">
        <authorList>
            <person name="Nowell W R."/>
        </authorList>
    </citation>
    <scope>NUCLEOTIDE SEQUENCE</scope>
</reference>
<protein>
    <submittedName>
        <fullName evidence="2">Uncharacterized protein</fullName>
    </submittedName>
</protein>
<dbReference type="AlphaFoldDB" id="A0A814P3W5"/>
<dbReference type="EMBL" id="CAJNOV010002339">
    <property type="protein sequence ID" value="CAF1100182.1"/>
    <property type="molecule type" value="Genomic_DNA"/>
</dbReference>
<sequence length="582" mass="66867">MPMNIEKEDSRTPLNVVELLAWWYKLFLPHELIYVFDLDRRWSIFDKHRSHRIADALRKEFSTNHSNAVVQSLLAFFHSRPDIELLPRSMTEKTLQSNTGFIQLTPFTNTCTLCGRILSARDSHSRQISIVCEQGKVVCGTIFFIECSHVEKYRKSPKYIIFPNFVRIEHQHHYSFASLHHGAHVYMGDNSGLARRIITTYSCDVISNANSWWKTCDSLNLQAFNDDIVQLKPLYWKRLAQGLLMYKVLEFELTMGCPTVIIPMSMGEFDQWAWDNYPKMLSWFIYIWSRHKYIVGSCGSDCSKAIIMNGHQKCRRRVCRYKNLTVATNEFDELMIGCCRSPLPKSRYCELRQDCQVESGTSNSVSNQCRAQLKKAGLRNGKIWKKPREDGFGATGCRTRKSKSDAYIQRRARSFGVISCVTNCRVIVSFGEIFRSETLREILHLLFSTIRASGTFPAAGCYDDGCHLVQYLHKHLGKDLKPTTAAITLSKASRCETIQDVSLSHSKRIIEPKNIPAQENINMANDKATPVLPNERKRKNQNISSLEPTNTDWKSQVALIRKNHNLANNRREKTSDAAQATR</sequence>
<gene>
    <name evidence="2" type="ORF">CJN711_LOCUS7115</name>
</gene>
<name>A0A814P3W5_9BILA</name>
<evidence type="ECO:0000313" key="3">
    <source>
        <dbReference type="Proteomes" id="UP000663855"/>
    </source>
</evidence>
<dbReference type="Proteomes" id="UP000663855">
    <property type="component" value="Unassembled WGS sequence"/>
</dbReference>
<comment type="caution">
    <text evidence="2">The sequence shown here is derived from an EMBL/GenBank/DDBJ whole genome shotgun (WGS) entry which is preliminary data.</text>
</comment>
<organism evidence="2 3">
    <name type="scientific">Rotaria magnacalcarata</name>
    <dbReference type="NCBI Taxonomy" id="392030"/>
    <lineage>
        <taxon>Eukaryota</taxon>
        <taxon>Metazoa</taxon>
        <taxon>Spiralia</taxon>
        <taxon>Gnathifera</taxon>
        <taxon>Rotifera</taxon>
        <taxon>Eurotatoria</taxon>
        <taxon>Bdelloidea</taxon>
        <taxon>Philodinida</taxon>
        <taxon>Philodinidae</taxon>
        <taxon>Rotaria</taxon>
    </lineage>
</organism>
<feature type="region of interest" description="Disordered" evidence="1">
    <location>
        <begin position="563"/>
        <end position="582"/>
    </location>
</feature>
<proteinExistence type="predicted"/>